<keyword evidence="1" id="KW-0812">Transmembrane</keyword>
<evidence type="ECO:0000313" key="2">
    <source>
        <dbReference type="EMBL" id="AUD79690.1"/>
    </source>
</evidence>
<sequence>MGLDIGSTSYYVIGWLLLTTPWLIAHLTVKYSSRPWIYNSTLIIATLAFMLVNVFLIRHAHHLSEFPFIGLKWWPVWIFAGFKLILASFYIILIRSKCHHAVFLIICGTINLISVLNFEGFIIFLSLE</sequence>
<keyword evidence="3" id="KW-1185">Reference proteome</keyword>
<organism evidence="2 3">
    <name type="scientific">Kangiella profundi</name>
    <dbReference type="NCBI Taxonomy" id="1561924"/>
    <lineage>
        <taxon>Bacteria</taxon>
        <taxon>Pseudomonadati</taxon>
        <taxon>Pseudomonadota</taxon>
        <taxon>Gammaproteobacteria</taxon>
        <taxon>Kangiellales</taxon>
        <taxon>Kangiellaceae</taxon>
        <taxon>Kangiella</taxon>
    </lineage>
</organism>
<reference evidence="2 3" key="1">
    <citation type="submission" date="2017-12" db="EMBL/GenBank/DDBJ databases">
        <title>Kangiella profundi FT102 completed genome.</title>
        <authorList>
            <person name="Xu J."/>
            <person name="Wang J."/>
            <person name="Lu Y."/>
        </authorList>
    </citation>
    <scope>NUCLEOTIDE SEQUENCE [LARGE SCALE GENOMIC DNA]</scope>
    <source>
        <strain evidence="2 3">FT102</strain>
    </source>
</reference>
<feature type="transmembrane region" description="Helical" evidence="1">
    <location>
        <begin position="12"/>
        <end position="29"/>
    </location>
</feature>
<dbReference type="EMBL" id="CP025120">
    <property type="protein sequence ID" value="AUD79690.1"/>
    <property type="molecule type" value="Genomic_DNA"/>
</dbReference>
<name>A0A2K9AAE0_9GAMM</name>
<dbReference type="AlphaFoldDB" id="A0A2K9AAE0"/>
<feature type="transmembrane region" description="Helical" evidence="1">
    <location>
        <begin position="101"/>
        <end position="127"/>
    </location>
</feature>
<accession>A0A2K9AAE0</accession>
<keyword evidence="1" id="KW-1133">Transmembrane helix</keyword>
<evidence type="ECO:0000256" key="1">
    <source>
        <dbReference type="SAM" id="Phobius"/>
    </source>
</evidence>
<protein>
    <submittedName>
        <fullName evidence="2">Uncharacterized protein</fullName>
    </submittedName>
</protein>
<gene>
    <name evidence="2" type="ORF">CW740_10710</name>
</gene>
<dbReference type="Proteomes" id="UP000232693">
    <property type="component" value="Chromosome"/>
</dbReference>
<evidence type="ECO:0000313" key="3">
    <source>
        <dbReference type="Proteomes" id="UP000232693"/>
    </source>
</evidence>
<keyword evidence="1" id="KW-0472">Membrane</keyword>
<proteinExistence type="predicted"/>
<dbReference type="KEGG" id="kpd:CW740_10710"/>
<feature type="transmembrane region" description="Helical" evidence="1">
    <location>
        <begin position="76"/>
        <end position="94"/>
    </location>
</feature>
<feature type="transmembrane region" description="Helical" evidence="1">
    <location>
        <begin position="36"/>
        <end position="56"/>
    </location>
</feature>